<gene>
    <name evidence="2" type="ORF">UY3_18062</name>
</gene>
<reference evidence="3" key="1">
    <citation type="journal article" date="2013" name="Nat. Genet.">
        <title>The draft genomes of soft-shell turtle and green sea turtle yield insights into the development and evolution of the turtle-specific body plan.</title>
        <authorList>
            <person name="Wang Z."/>
            <person name="Pascual-Anaya J."/>
            <person name="Zadissa A."/>
            <person name="Li W."/>
            <person name="Niimura Y."/>
            <person name="Huang Z."/>
            <person name="Li C."/>
            <person name="White S."/>
            <person name="Xiong Z."/>
            <person name="Fang D."/>
            <person name="Wang B."/>
            <person name="Ming Y."/>
            <person name="Chen Y."/>
            <person name="Zheng Y."/>
            <person name="Kuraku S."/>
            <person name="Pignatelli M."/>
            <person name="Herrero J."/>
            <person name="Beal K."/>
            <person name="Nozawa M."/>
            <person name="Li Q."/>
            <person name="Wang J."/>
            <person name="Zhang H."/>
            <person name="Yu L."/>
            <person name="Shigenobu S."/>
            <person name="Wang J."/>
            <person name="Liu J."/>
            <person name="Flicek P."/>
            <person name="Searle S."/>
            <person name="Wang J."/>
            <person name="Kuratani S."/>
            <person name="Yin Y."/>
            <person name="Aken B."/>
            <person name="Zhang G."/>
            <person name="Irie N."/>
        </authorList>
    </citation>
    <scope>NUCLEOTIDE SEQUENCE [LARGE SCALE GENOMIC DNA]</scope>
</reference>
<organism evidence="2 3">
    <name type="scientific">Chelonia mydas</name>
    <name type="common">Green sea-turtle</name>
    <name type="synonym">Chelonia agassizi</name>
    <dbReference type="NCBI Taxonomy" id="8469"/>
    <lineage>
        <taxon>Eukaryota</taxon>
        <taxon>Metazoa</taxon>
        <taxon>Chordata</taxon>
        <taxon>Craniata</taxon>
        <taxon>Vertebrata</taxon>
        <taxon>Euteleostomi</taxon>
        <taxon>Archelosauria</taxon>
        <taxon>Testudinata</taxon>
        <taxon>Testudines</taxon>
        <taxon>Cryptodira</taxon>
        <taxon>Durocryptodira</taxon>
        <taxon>Americhelydia</taxon>
        <taxon>Chelonioidea</taxon>
        <taxon>Cheloniidae</taxon>
        <taxon>Chelonia</taxon>
    </lineage>
</organism>
<feature type="region of interest" description="Disordered" evidence="1">
    <location>
        <begin position="151"/>
        <end position="205"/>
    </location>
</feature>
<proteinExistence type="predicted"/>
<dbReference type="AlphaFoldDB" id="M7AIK5"/>
<evidence type="ECO:0000313" key="2">
    <source>
        <dbReference type="EMBL" id="EMP24846.1"/>
    </source>
</evidence>
<protein>
    <submittedName>
        <fullName evidence="2">Uncharacterized protein</fullName>
    </submittedName>
</protein>
<accession>M7AIK5</accession>
<keyword evidence="3" id="KW-1185">Reference proteome</keyword>
<evidence type="ECO:0000256" key="1">
    <source>
        <dbReference type="SAM" id="MobiDB-lite"/>
    </source>
</evidence>
<dbReference type="EMBL" id="KB597545">
    <property type="protein sequence ID" value="EMP24846.1"/>
    <property type="molecule type" value="Genomic_DNA"/>
</dbReference>
<name>M7AIK5_CHEMY</name>
<evidence type="ECO:0000313" key="3">
    <source>
        <dbReference type="Proteomes" id="UP000031443"/>
    </source>
</evidence>
<dbReference type="Proteomes" id="UP000031443">
    <property type="component" value="Unassembled WGS sequence"/>
</dbReference>
<sequence>MELPQCNNGARERGPRLCVMFLLGKGQVVKYGKVTWKVALWGHFLHCCFHSQLASPRNIVGNKRLFVGAERVGCVDQILCPARLPVSPGASPFPRNRLLVFEVVRPREEKGPDPSPIAANRNLSTELKWVPIDSGIRRLCQWSCPGLCKKRAWGDSSPSCKRRADQYHAPSGTRDGAGPSDRSPVLRQEQRGPIPLALVPAMGVH</sequence>